<keyword evidence="2" id="KW-1185">Reference proteome</keyword>
<protein>
    <submittedName>
        <fullName evidence="1">SagB-type dehydrogenase family enzyme</fullName>
    </submittedName>
</protein>
<name>A0ABM9NIX0_9GAMM</name>
<dbReference type="EMBL" id="OZ026884">
    <property type="protein sequence ID" value="CAL1240552.1"/>
    <property type="molecule type" value="Genomic_DNA"/>
</dbReference>
<sequence>MSQRLEPAPVGDLDTVLAYHERTKHHLERYAAGPETLDWSSQPDPFRVFESAPRRFLPLAADRLTTPYGAWSTPGGVPPQPLNLETLAILLELSLGLSAWKEYGPDRWALRCNPSSGNLHPTEGYVLTRSVPGLADGLHHYLSRDHLLELRCRYPEHDGAAPRALLALTSIHWREAWKYGERAFRYCQLDTGHALGALRYAAAALGWRLRWRSDIGHRELAAGLGLDRRADFAGAEPEEPELLLEVLAEPSAPAQDPRALWAEGGAWNGRANTLDPHPMYRWPIIDEVARASRAPGIAALVPDYKDRPPRSVAAGPPAARLIRQRRSAQHFDRRGVLPGPDFYQLLEALLPHRDEPPWDVWPWPPRLHPVLFVHRVEGLAPGLYVLPRRAAIVPDLKAALRNDFAWTTPAGCPAALPLFLLAEGECGKIARIINCHQAIAADSAFALGMLAEFEAALAEGPWHYRLLHWEAGLLGQVLYLEAEALGVRGTGIGCYFDDPFHQLLGLTGRRFQSLYHFTVGHPLVDTRILTRPPYAGRRPEPNPG</sequence>
<gene>
    <name evidence="1" type="ORF">MECH1_V1_1776</name>
</gene>
<dbReference type="Gene3D" id="3.40.109.10">
    <property type="entry name" value="NADH Oxidase"/>
    <property type="match status" value="2"/>
</dbReference>
<organism evidence="1 2">
    <name type="scientific">Candidatus Methylocalor cossyra</name>
    <dbReference type="NCBI Taxonomy" id="3108543"/>
    <lineage>
        <taxon>Bacteria</taxon>
        <taxon>Pseudomonadati</taxon>
        <taxon>Pseudomonadota</taxon>
        <taxon>Gammaproteobacteria</taxon>
        <taxon>Methylococcales</taxon>
        <taxon>Methylococcaceae</taxon>
        <taxon>Candidatus Methylocalor</taxon>
    </lineage>
</organism>
<evidence type="ECO:0000313" key="1">
    <source>
        <dbReference type="EMBL" id="CAL1240552.1"/>
    </source>
</evidence>
<dbReference type="PANTHER" id="PTHR42741:SF3">
    <property type="entry name" value="NITROREDUCTASE FAMILY PROTEIN"/>
    <property type="match status" value="1"/>
</dbReference>
<proteinExistence type="predicted"/>
<accession>A0ABM9NIX0</accession>
<reference evidence="1 2" key="1">
    <citation type="submission" date="2024-04" db="EMBL/GenBank/DDBJ databases">
        <authorList>
            <person name="Cremers G."/>
        </authorList>
    </citation>
    <scope>NUCLEOTIDE SEQUENCE [LARGE SCALE GENOMIC DNA]</scope>
    <source>
        <strain evidence="1">MeCH1-AG</strain>
    </source>
</reference>
<dbReference type="PANTHER" id="PTHR42741">
    <property type="entry name" value="NITROREDUCTASE FAMILY PROTEIN"/>
    <property type="match status" value="1"/>
</dbReference>
<dbReference type="Proteomes" id="UP001497493">
    <property type="component" value="Chromosome"/>
</dbReference>
<dbReference type="InterPro" id="IPR000415">
    <property type="entry name" value="Nitroreductase-like"/>
</dbReference>
<evidence type="ECO:0000313" key="2">
    <source>
        <dbReference type="Proteomes" id="UP001497493"/>
    </source>
</evidence>
<dbReference type="SUPFAM" id="SSF55469">
    <property type="entry name" value="FMN-dependent nitroreductase-like"/>
    <property type="match status" value="2"/>
</dbReference>
<dbReference type="RefSeq" id="WP_348757146.1">
    <property type="nucleotide sequence ID" value="NZ_OZ026884.1"/>
</dbReference>
<dbReference type="CDD" id="cd02142">
    <property type="entry name" value="McbC_SagB-like_oxidoreductase"/>
    <property type="match status" value="2"/>
</dbReference>